<dbReference type="Proteomes" id="UP000186955">
    <property type="component" value="Unassembled WGS sequence"/>
</dbReference>
<dbReference type="AlphaFoldDB" id="A0A1Q5TSK6"/>
<dbReference type="PANTHER" id="PTHR46481">
    <property type="entry name" value="ZINC FINGER BED DOMAIN-CONTAINING PROTEIN 4"/>
    <property type="match status" value="1"/>
</dbReference>
<dbReference type="InterPro" id="IPR008906">
    <property type="entry name" value="HATC_C_dom"/>
</dbReference>
<keyword evidence="9" id="KW-1185">Reference proteome</keyword>
<keyword evidence="4" id="KW-0862">Zinc</keyword>
<evidence type="ECO:0000256" key="1">
    <source>
        <dbReference type="ARBA" id="ARBA00004123"/>
    </source>
</evidence>
<evidence type="ECO:0000256" key="4">
    <source>
        <dbReference type="ARBA" id="ARBA00022833"/>
    </source>
</evidence>
<evidence type="ECO:0000256" key="6">
    <source>
        <dbReference type="SAM" id="MobiDB-lite"/>
    </source>
</evidence>
<comment type="subcellular location">
    <subcellularLocation>
        <location evidence="1">Nucleus</location>
    </subcellularLocation>
</comment>
<feature type="region of interest" description="Disordered" evidence="6">
    <location>
        <begin position="594"/>
        <end position="687"/>
    </location>
</feature>
<organism evidence="8 9">
    <name type="scientific">Penicillium subrubescens</name>
    <dbReference type="NCBI Taxonomy" id="1316194"/>
    <lineage>
        <taxon>Eukaryota</taxon>
        <taxon>Fungi</taxon>
        <taxon>Dikarya</taxon>
        <taxon>Ascomycota</taxon>
        <taxon>Pezizomycotina</taxon>
        <taxon>Eurotiomycetes</taxon>
        <taxon>Eurotiomycetidae</taxon>
        <taxon>Eurotiales</taxon>
        <taxon>Aspergillaceae</taxon>
        <taxon>Penicillium</taxon>
    </lineage>
</organism>
<name>A0A1Q5TSK6_9EURO</name>
<evidence type="ECO:0000256" key="2">
    <source>
        <dbReference type="ARBA" id="ARBA00022723"/>
    </source>
</evidence>
<feature type="compositionally biased region" description="Polar residues" evidence="6">
    <location>
        <begin position="617"/>
        <end position="631"/>
    </location>
</feature>
<evidence type="ECO:0000313" key="8">
    <source>
        <dbReference type="EMBL" id="OKP03204.1"/>
    </source>
</evidence>
<dbReference type="EMBL" id="MNBE01000619">
    <property type="protein sequence ID" value="OKP03204.1"/>
    <property type="molecule type" value="Genomic_DNA"/>
</dbReference>
<dbReference type="GO" id="GO:0008270">
    <property type="term" value="F:zinc ion binding"/>
    <property type="evidence" value="ECO:0007669"/>
    <property type="project" value="UniProtKB-KW"/>
</dbReference>
<dbReference type="SMART" id="SM00614">
    <property type="entry name" value="ZnF_BED"/>
    <property type="match status" value="1"/>
</dbReference>
<evidence type="ECO:0000313" key="9">
    <source>
        <dbReference type="Proteomes" id="UP000186955"/>
    </source>
</evidence>
<dbReference type="PANTHER" id="PTHR46481:SF10">
    <property type="entry name" value="ZINC FINGER BED DOMAIN-CONTAINING PROTEIN 39"/>
    <property type="match status" value="1"/>
</dbReference>
<feature type="compositionally biased region" description="Polar residues" evidence="6">
    <location>
        <begin position="659"/>
        <end position="670"/>
    </location>
</feature>
<dbReference type="GO" id="GO:0005634">
    <property type="term" value="C:nucleus"/>
    <property type="evidence" value="ECO:0007669"/>
    <property type="project" value="UniProtKB-SubCell"/>
</dbReference>
<comment type="caution">
    <text evidence="8">The sequence shown here is derived from an EMBL/GenBank/DDBJ whole genome shotgun (WGS) entry which is preliminary data.</text>
</comment>
<keyword evidence="5" id="KW-0539">Nucleus</keyword>
<sequence>MGHEFVQWWLQTDFGKKKQISWDAKRAAQCWKNFDQVALEKDGKPGVMCQQYRKVLDHPGWAHSGTSSMNKHYNRINCRKAASAAGKKPNIKLALEHAAFMAITGYFLDEDWEYHEILLRFEYLHGSHSGANLSEVLLQLLQEHRITDRVLAVTTDNASNNVTLMASVHEAIKSLQSSNDVVIIRVPCIAHVIQLSLKNLLGKMKAAPKNDTVEQAWSDDRVDSLRARQQKREIVDTLNKVRSLAIYINASPQRRESFYNLQTKEPKLVPIQDVTTRWNSTFLMLVRAKKLQQAFDAFCSQYDQENFSLSQEQWRQVDYLICILQPFHQFTTLLSKSKDVTIHRVFKVYNKLFDHLEKSIRQLRRKRVAWKQVMLASLEAAKNKLSIYYRDTDNMDGHLYAIGTILSPQDKLQFFSTADWDLEEGGIDYRATYRQSLESSLEKYSENLAQGQQILGAPLANTATDEFDLACVRDESQQSQIPQPVQSDELTRYLGSNTVPNAQPRTWWKYHQDEFPAMARLARDVLSIPASGAGVERLFNSARDICHYRRGSLQPQTISDLMMYMCTSRFEIHEEERIMLSEYLSAQEIQAAKEERTQQQITVDPISDDEEDEGPSTELQATSQLRATSHGPSAKAIGKRRLRNIAEDAESDQEDDSKVTSLPKMQQQHRVSGRVRKRSRLLDGYET</sequence>
<evidence type="ECO:0000256" key="3">
    <source>
        <dbReference type="ARBA" id="ARBA00022771"/>
    </source>
</evidence>
<dbReference type="InterPro" id="IPR052035">
    <property type="entry name" value="ZnF_BED_domain_contain"/>
</dbReference>
<feature type="domain" description="HAT C-terminal dimerisation" evidence="7">
    <location>
        <begin position="489"/>
        <end position="563"/>
    </location>
</feature>
<evidence type="ECO:0000256" key="5">
    <source>
        <dbReference type="ARBA" id="ARBA00023242"/>
    </source>
</evidence>
<dbReference type="SUPFAM" id="SSF53098">
    <property type="entry name" value="Ribonuclease H-like"/>
    <property type="match status" value="1"/>
</dbReference>
<feature type="compositionally biased region" description="Acidic residues" evidence="6">
    <location>
        <begin position="606"/>
        <end position="615"/>
    </location>
</feature>
<dbReference type="InterPro" id="IPR012337">
    <property type="entry name" value="RNaseH-like_sf"/>
</dbReference>
<proteinExistence type="predicted"/>
<keyword evidence="3" id="KW-0863">Zinc-finger</keyword>
<reference evidence="8 9" key="1">
    <citation type="submission" date="2016-10" db="EMBL/GenBank/DDBJ databases">
        <title>Genome sequence of the ascomycete fungus Penicillium subrubescens.</title>
        <authorList>
            <person name="De Vries R.P."/>
            <person name="Peng M."/>
            <person name="Dilokpimol A."/>
            <person name="Hilden K."/>
            <person name="Makela M.R."/>
            <person name="Grigoriev I."/>
            <person name="Riley R."/>
            <person name="Granchi Z."/>
        </authorList>
    </citation>
    <scope>NUCLEOTIDE SEQUENCE [LARGE SCALE GENOMIC DNA]</scope>
    <source>
        <strain evidence="8 9">CBS 132785</strain>
    </source>
</reference>
<dbReference type="Pfam" id="PF05699">
    <property type="entry name" value="Dimer_Tnp_hAT"/>
    <property type="match status" value="1"/>
</dbReference>
<dbReference type="GO" id="GO:0046983">
    <property type="term" value="F:protein dimerization activity"/>
    <property type="evidence" value="ECO:0007669"/>
    <property type="project" value="InterPro"/>
</dbReference>
<gene>
    <name evidence="8" type="ORF">PENSUB_6908</name>
</gene>
<accession>A0A1Q5TSK6</accession>
<protein>
    <submittedName>
        <fullName evidence="8">Zinc finger BED domain-containing protein RICESLEEPER 2</fullName>
    </submittedName>
</protein>
<evidence type="ECO:0000259" key="7">
    <source>
        <dbReference type="Pfam" id="PF05699"/>
    </source>
</evidence>
<keyword evidence="2" id="KW-0479">Metal-binding</keyword>